<dbReference type="OMA" id="RIHLVHD"/>
<dbReference type="GeneID" id="4621564"/>
<evidence type="ECO:0000256" key="1">
    <source>
        <dbReference type="SAM" id="MobiDB-lite"/>
    </source>
</evidence>
<name>Q755M4_EREGS</name>
<dbReference type="InParanoid" id="Q755M4"/>
<gene>
    <name evidence="2" type="ORF">AGOS_AFL210C</name>
</gene>
<dbReference type="PANTHER" id="PTHR28265:SF1">
    <property type="entry name" value="MAINTENANCE OF TELOMERE CAPPING PROTEIN 1"/>
    <property type="match status" value="1"/>
</dbReference>
<reference evidence="2 3" key="1">
    <citation type="journal article" date="2004" name="Science">
        <title>The Ashbya gossypii genome as a tool for mapping the ancient Saccharomyces cerevisiae genome.</title>
        <authorList>
            <person name="Dietrich F.S."/>
            <person name="Voegeli S."/>
            <person name="Brachat S."/>
            <person name="Lerch A."/>
            <person name="Gates K."/>
            <person name="Steiner S."/>
            <person name="Mohr C."/>
            <person name="Pohlmann R."/>
            <person name="Luedi P."/>
            <person name="Choi S."/>
            <person name="Wing R.A."/>
            <person name="Flavier A."/>
            <person name="Gaffney T.D."/>
            <person name="Philippsen P."/>
        </authorList>
    </citation>
    <scope>NUCLEOTIDE SEQUENCE [LARGE SCALE GENOMIC DNA]</scope>
    <source>
        <strain evidence="3">ATCC 10895 / CBS 109.51 / FGSC 9923 / NRRL Y-1056</strain>
    </source>
</reference>
<feature type="region of interest" description="Disordered" evidence="1">
    <location>
        <begin position="1"/>
        <end position="39"/>
    </location>
</feature>
<dbReference type="EMBL" id="AE016819">
    <property type="protein sequence ID" value="AAS53164.2"/>
    <property type="molecule type" value="Genomic_DNA"/>
</dbReference>
<keyword evidence="3" id="KW-1185">Reference proteome</keyword>
<organism evidence="2 3">
    <name type="scientific">Eremothecium gossypii (strain ATCC 10895 / CBS 109.51 / FGSC 9923 / NRRL Y-1056)</name>
    <name type="common">Yeast</name>
    <name type="synonym">Ashbya gossypii</name>
    <dbReference type="NCBI Taxonomy" id="284811"/>
    <lineage>
        <taxon>Eukaryota</taxon>
        <taxon>Fungi</taxon>
        <taxon>Dikarya</taxon>
        <taxon>Ascomycota</taxon>
        <taxon>Saccharomycotina</taxon>
        <taxon>Saccharomycetes</taxon>
        <taxon>Saccharomycetales</taxon>
        <taxon>Saccharomycetaceae</taxon>
        <taxon>Eremothecium</taxon>
    </lineage>
</organism>
<proteinExistence type="predicted"/>
<sequence>MTGAGKPSEADEVLEFLDSLPDGAGKKGGQTGTPNAEGNEDILEFLDELEQSNLKVDAKKPAGAAVGVQKTVKAAGDTKGAAATGKAAAGVQKAAGDSAEAAPLRAGQPEKQEVAEELHDPIKSLSNWWSSSGQATVSSIWSKTTERATQLKDRITLEQQDLTTKLNTNPIASKLSNATMLSELTSQLTKFVVGETEEVLRIHLVHDLVNFHDLSYEVESQFHDVLSSQVQGGIRIFVDQWDRPNESAAEGPAGNIHGLNMFQGKPTEGDKLCRANLDNAMKLFQKAMEESRRQRRERDIEAAADEESRISDVFIGILAVGQPQKGDEGAVVDSTHVGSFSFTIHLEDMSNGVSLLVRSQGFPIRWAGWLEGKSDLKKKEDEKPLEGEIDPSEWVKDWIDKGLALSIGVLAQNYVIERMGV</sequence>
<evidence type="ECO:0000313" key="3">
    <source>
        <dbReference type="Proteomes" id="UP000000591"/>
    </source>
</evidence>
<dbReference type="Proteomes" id="UP000000591">
    <property type="component" value="Chromosome VI"/>
</dbReference>
<dbReference type="OrthoDB" id="5594977at2759"/>
<dbReference type="Pfam" id="PF10310">
    <property type="entry name" value="DUF5427"/>
    <property type="match status" value="1"/>
</dbReference>
<dbReference type="RefSeq" id="NP_985340.2">
    <property type="nucleotide sequence ID" value="NM_210694.2"/>
</dbReference>
<evidence type="ECO:0000313" key="2">
    <source>
        <dbReference type="EMBL" id="AAS53164.2"/>
    </source>
</evidence>
<protein>
    <submittedName>
        <fullName evidence="2">AFL210Cp</fullName>
    </submittedName>
</protein>
<dbReference type="eggNOG" id="ENOG502QU4J">
    <property type="taxonomic scope" value="Eukaryota"/>
</dbReference>
<dbReference type="AlphaFoldDB" id="Q755M4"/>
<dbReference type="STRING" id="284811.Q755M4"/>
<dbReference type="PANTHER" id="PTHR28265">
    <property type="entry name" value="MAINTENANCE OF TELOMERE CAPPING PROTEIN 1"/>
    <property type="match status" value="1"/>
</dbReference>
<reference evidence="3" key="2">
    <citation type="journal article" date="2013" name="G3 (Bethesda)">
        <title>Genomes of Ashbya fungi isolated from insects reveal four mating-type loci, numerous translocations, lack of transposons, and distinct gene duplications.</title>
        <authorList>
            <person name="Dietrich F.S."/>
            <person name="Voegeli S."/>
            <person name="Kuo S."/>
            <person name="Philippsen P."/>
        </authorList>
    </citation>
    <scope>GENOME REANNOTATION</scope>
    <source>
        <strain evidence="3">ATCC 10895 / CBS 109.51 / FGSC 9923 / NRRL Y-1056</strain>
    </source>
</reference>
<dbReference type="HOGENOM" id="CLU_042692_0_0_1"/>
<accession>Q755M4</accession>
<dbReference type="InterPro" id="IPR018814">
    <property type="entry name" value="DUF5427"/>
</dbReference>
<dbReference type="KEGG" id="ago:AGOS_AFL210C"/>
<dbReference type="FunCoup" id="Q755M4">
    <property type="interactions" value="39"/>
</dbReference>